<reference evidence="7 8" key="1">
    <citation type="submission" date="2018-08" db="EMBL/GenBank/DDBJ databases">
        <title>Complete genome sequence of JP2-74.</title>
        <authorList>
            <person name="Wu L."/>
        </authorList>
    </citation>
    <scope>NUCLEOTIDE SEQUENCE [LARGE SCALE GENOMIC DNA]</scope>
    <source>
        <strain evidence="7 8">JP2-74</strain>
    </source>
</reference>
<protein>
    <recommendedName>
        <fullName evidence="6">PNPLA domain-containing protein</fullName>
    </recommendedName>
</protein>
<feature type="domain" description="PNPLA" evidence="6">
    <location>
        <begin position="45"/>
        <end position="237"/>
    </location>
</feature>
<evidence type="ECO:0000313" key="7">
    <source>
        <dbReference type="EMBL" id="AXT46835.1"/>
    </source>
</evidence>
<dbReference type="PANTHER" id="PTHR14226">
    <property type="entry name" value="NEUROPATHY TARGET ESTERASE/SWISS CHEESE D.MELANOGASTER"/>
    <property type="match status" value="1"/>
</dbReference>
<dbReference type="EMBL" id="CP031968">
    <property type="protein sequence ID" value="AXT46835.1"/>
    <property type="molecule type" value="Genomic_DNA"/>
</dbReference>
<feature type="active site" description="Nucleophile" evidence="4">
    <location>
        <position position="78"/>
    </location>
</feature>
<dbReference type="GO" id="GO:0016042">
    <property type="term" value="P:lipid catabolic process"/>
    <property type="evidence" value="ECO:0007669"/>
    <property type="project" value="UniProtKB-UniRule"/>
</dbReference>
<feature type="active site" description="Proton acceptor" evidence="4">
    <location>
        <position position="224"/>
    </location>
</feature>
<sequence length="753" mass="82470">MLTNNNRRNRRQSLAALLLLGVLSQTARADGTEELGVYPPQGVGLVLGGGGARGFAHLGVLKELERLRIPITCIAGTSAGALIGGIYANGLPLAQMEHEFDAADWDALLSGKPTRADVPYDRKRDDYKNYLDITFGLKKDGLKVPRSAINSQEIELYIHKLTRDRVVGSFDQLPIPFRAVATNLATGEPVVFSQGSLARALRASMAVPGLFDLIEDDEGRLLVDGGLARNLPIQDVKGRCADRVIVVDVSTPLMKAKEINSLFDVVAQTSNLMVSRNAKEQLRKLDKRDLVIKPDLSGYTSASFSEHQAITQRGEEAAKALAKQLSAYSVSEEEYAAWKRRLVRPHFPLIDKIQVEGKPGQFTKPEQLAKSLAFSSVVEPISSAQSRLRGVFAGGDYDRLTYRVDNVSGRNVMTVSPLERSIGPNFLRFGLNLNSATPGESNFNFLASHEWRNANSAGGAWRNDASIGQNKLFKTEWYQPLYEGSPVFGAASLGYRQDFLPIYNADHSLNTEWNNDVGSVRLDGGVALGQYGEWRIGAYRDDNHFGSRVSWFPGFVPSNFRDTGVGTSLIVDQFDNPRWPRSGYFFSGRLTKSIPSWGSDVNLTSYNTTLEYAKTLGSITIRLSAKNKGALNLKDKEDAQTLPRSLGGFLNLSGYQESELIGDRSSLFRSMLYWRASSLPSAIGSGVYAGISMELGKIWGRVRAEDLTSQDTNWIPAGSVFLAADTIIGPFFVGVGTARGGKPTAYLYLGSDY</sequence>
<dbReference type="InterPro" id="IPR002641">
    <property type="entry name" value="PNPLA_dom"/>
</dbReference>
<keyword evidence="1 4" id="KW-0378">Hydrolase</keyword>
<evidence type="ECO:0000259" key="6">
    <source>
        <dbReference type="PROSITE" id="PS51635"/>
    </source>
</evidence>
<dbReference type="RefSeq" id="WP_118267787.1">
    <property type="nucleotide sequence ID" value="NZ_CP031968.1"/>
</dbReference>
<proteinExistence type="predicted"/>
<dbReference type="PANTHER" id="PTHR14226:SF76">
    <property type="entry name" value="NTE FAMILY PROTEIN RSSA"/>
    <property type="match status" value="1"/>
</dbReference>
<dbReference type="KEGG" id="crz:D1345_11800"/>
<gene>
    <name evidence="7" type="ORF">D1345_11800</name>
</gene>
<feature type="short sequence motif" description="GXSXG" evidence="4">
    <location>
        <begin position="76"/>
        <end position="80"/>
    </location>
</feature>
<dbReference type="PROSITE" id="PS51635">
    <property type="entry name" value="PNPLA"/>
    <property type="match status" value="1"/>
</dbReference>
<feature type="signal peptide" evidence="5">
    <location>
        <begin position="1"/>
        <end position="29"/>
    </location>
</feature>
<keyword evidence="8" id="KW-1185">Reference proteome</keyword>
<accession>A0AAD0RQQ1</accession>
<name>A0AAD0RQQ1_9NEIS</name>
<keyword evidence="2 4" id="KW-0442">Lipid degradation</keyword>
<organism evidence="7 8">
    <name type="scientific">Chromobacterium rhizoryzae</name>
    <dbReference type="NCBI Taxonomy" id="1778675"/>
    <lineage>
        <taxon>Bacteria</taxon>
        <taxon>Pseudomonadati</taxon>
        <taxon>Pseudomonadota</taxon>
        <taxon>Betaproteobacteria</taxon>
        <taxon>Neisseriales</taxon>
        <taxon>Chromobacteriaceae</taxon>
        <taxon>Chromobacterium</taxon>
    </lineage>
</organism>
<dbReference type="Gene3D" id="3.40.1090.10">
    <property type="entry name" value="Cytosolic phospholipase A2 catalytic domain"/>
    <property type="match status" value="2"/>
</dbReference>
<evidence type="ECO:0000256" key="1">
    <source>
        <dbReference type="ARBA" id="ARBA00022801"/>
    </source>
</evidence>
<dbReference type="GO" id="GO:0016787">
    <property type="term" value="F:hydrolase activity"/>
    <property type="evidence" value="ECO:0007669"/>
    <property type="project" value="UniProtKB-UniRule"/>
</dbReference>
<dbReference type="InterPro" id="IPR050301">
    <property type="entry name" value="NTE"/>
</dbReference>
<keyword evidence="5" id="KW-0732">Signal</keyword>
<dbReference type="AlphaFoldDB" id="A0AAD0RQQ1"/>
<dbReference type="SUPFAM" id="SSF52151">
    <property type="entry name" value="FabD/lysophospholipase-like"/>
    <property type="match status" value="1"/>
</dbReference>
<keyword evidence="3 4" id="KW-0443">Lipid metabolism</keyword>
<evidence type="ECO:0000256" key="4">
    <source>
        <dbReference type="PROSITE-ProRule" id="PRU01161"/>
    </source>
</evidence>
<dbReference type="Proteomes" id="UP000259465">
    <property type="component" value="Chromosome"/>
</dbReference>
<evidence type="ECO:0000256" key="5">
    <source>
        <dbReference type="SAM" id="SignalP"/>
    </source>
</evidence>
<feature type="chain" id="PRO_5042148389" description="PNPLA domain-containing protein" evidence="5">
    <location>
        <begin position="30"/>
        <end position="753"/>
    </location>
</feature>
<dbReference type="InterPro" id="IPR016035">
    <property type="entry name" value="Acyl_Trfase/lysoPLipase"/>
</dbReference>
<evidence type="ECO:0000256" key="3">
    <source>
        <dbReference type="ARBA" id="ARBA00023098"/>
    </source>
</evidence>
<dbReference type="Pfam" id="PF01734">
    <property type="entry name" value="Patatin"/>
    <property type="match status" value="1"/>
</dbReference>
<feature type="short sequence motif" description="GXGXXG" evidence="4">
    <location>
        <begin position="49"/>
        <end position="54"/>
    </location>
</feature>
<dbReference type="Gene3D" id="2.40.160.50">
    <property type="entry name" value="membrane protein fhac: a member of the omp85/tpsb transporter family"/>
    <property type="match status" value="1"/>
</dbReference>
<evidence type="ECO:0000256" key="2">
    <source>
        <dbReference type="ARBA" id="ARBA00022963"/>
    </source>
</evidence>
<evidence type="ECO:0000313" key="8">
    <source>
        <dbReference type="Proteomes" id="UP000259465"/>
    </source>
</evidence>
<feature type="short sequence motif" description="DGA/G" evidence="4">
    <location>
        <begin position="224"/>
        <end position="226"/>
    </location>
</feature>